<evidence type="ECO:0000313" key="8">
    <source>
        <dbReference type="EMBL" id="KJV69596.1"/>
    </source>
</evidence>
<evidence type="ECO:0000259" key="7">
    <source>
        <dbReference type="Pfam" id="PF08543"/>
    </source>
</evidence>
<feature type="domain" description="Pyridoxamine kinase/Phosphomethylpyrimidine kinase" evidence="7">
    <location>
        <begin position="18"/>
        <end position="260"/>
    </location>
</feature>
<comment type="caution">
    <text evidence="8">The sequence shown here is derived from an EMBL/GenBank/DDBJ whole genome shotgun (WGS) entry which is preliminary data.</text>
</comment>
<keyword evidence="5 8" id="KW-0418">Kinase</keyword>
<dbReference type="EC" id="2.7.1.49" evidence="2"/>
<evidence type="ECO:0000256" key="1">
    <source>
        <dbReference type="ARBA" id="ARBA00004948"/>
    </source>
</evidence>
<accession>A0A0F3NPC9</accession>
<dbReference type="GO" id="GO:0009229">
    <property type="term" value="P:thiamine diphosphate biosynthetic process"/>
    <property type="evidence" value="ECO:0007669"/>
    <property type="project" value="UniProtKB-UniPathway"/>
</dbReference>
<dbReference type="SUPFAM" id="SSF53613">
    <property type="entry name" value="Ribokinase-like"/>
    <property type="match status" value="1"/>
</dbReference>
<dbReference type="STRING" id="1359163.NLO413_0992"/>
<reference evidence="8 9" key="1">
    <citation type="submission" date="2015-02" db="EMBL/GenBank/DDBJ databases">
        <title>Genome Sequencing of Rickettsiales.</title>
        <authorList>
            <person name="Daugherty S.C."/>
            <person name="Su Q."/>
            <person name="Abolude K."/>
            <person name="Beier-Sexton M."/>
            <person name="Carlyon J.A."/>
            <person name="Carter R."/>
            <person name="Day N.P."/>
            <person name="Dumler S.J."/>
            <person name="Dyachenko V."/>
            <person name="Godinez A."/>
            <person name="Kurtti T.J."/>
            <person name="Lichay M."/>
            <person name="Mullins K.E."/>
            <person name="Ott S."/>
            <person name="Pappas-Brown V."/>
            <person name="Paris D.H."/>
            <person name="Patel P."/>
            <person name="Richards A.L."/>
            <person name="Sadzewicz L."/>
            <person name="Sears K."/>
            <person name="Seidman D."/>
            <person name="Sengamalay N."/>
            <person name="Stenos J."/>
            <person name="Tallon L.J."/>
            <person name="Vincent G."/>
            <person name="Fraser C.M."/>
            <person name="Munderloh U."/>
            <person name="Dunning-Hotopp J.C."/>
        </authorList>
    </citation>
    <scope>NUCLEOTIDE SEQUENCE [LARGE SCALE GENOMIC DNA]</scope>
    <source>
        <strain evidence="8 9">RAC413</strain>
    </source>
</reference>
<dbReference type="PANTHER" id="PTHR20858:SF17">
    <property type="entry name" value="HYDROXYMETHYLPYRIMIDINE_PHOSPHOMETHYLPYRIMIDINE KINASE THI20-RELATED"/>
    <property type="match status" value="1"/>
</dbReference>
<dbReference type="InterPro" id="IPR029056">
    <property type="entry name" value="Ribokinase-like"/>
</dbReference>
<evidence type="ECO:0000256" key="5">
    <source>
        <dbReference type="ARBA" id="ARBA00022777"/>
    </source>
</evidence>
<dbReference type="FunFam" id="3.40.1190.20:FF:000003">
    <property type="entry name" value="Phosphomethylpyrimidine kinase ThiD"/>
    <property type="match status" value="1"/>
</dbReference>
<dbReference type="GO" id="GO:0008972">
    <property type="term" value="F:phosphomethylpyrimidine kinase activity"/>
    <property type="evidence" value="ECO:0007669"/>
    <property type="project" value="InterPro"/>
</dbReference>
<sequence length="270" mass="29550">MHNNNQYKGKVLTIAGSDSSGGAGIQADIKTITMLGCYATSCITSVTVQNTMKVYAIHNIPLNIISEQIKAIICDIEIDTIKIGMLPNYNTVKEVAESITQKIPIVFDPVMISTSGFQLSEHSIANAFIEILLPKTTIITPNIPEAEAMINTKINTLEDIITASKVIASFGAKNVLIKGGHLPNRVINNILLTEDNEVFNFQHLRISEEDLHGTGCTLSSAIASFMSQKLPIKESVKQSISYLINTIHTTPKIGHGFNPVFHNYNMIKQL</sequence>
<organism evidence="8 9">
    <name type="scientific">Candidatus Neoehrlichia procyonis str. RAC413</name>
    <dbReference type="NCBI Taxonomy" id="1359163"/>
    <lineage>
        <taxon>Bacteria</taxon>
        <taxon>Pseudomonadati</taxon>
        <taxon>Pseudomonadota</taxon>
        <taxon>Alphaproteobacteria</taxon>
        <taxon>Rickettsiales</taxon>
        <taxon>Anaplasmataceae</taxon>
        <taxon>Candidatus Neoehrlichia</taxon>
    </lineage>
</organism>
<dbReference type="Pfam" id="PF08543">
    <property type="entry name" value="Phos_pyr_kin"/>
    <property type="match status" value="1"/>
</dbReference>
<dbReference type="GO" id="GO:0005524">
    <property type="term" value="F:ATP binding"/>
    <property type="evidence" value="ECO:0007669"/>
    <property type="project" value="UniProtKB-KW"/>
</dbReference>
<keyword evidence="6" id="KW-0067">ATP-binding</keyword>
<keyword evidence="9" id="KW-1185">Reference proteome</keyword>
<dbReference type="GO" id="GO:0009228">
    <property type="term" value="P:thiamine biosynthetic process"/>
    <property type="evidence" value="ECO:0007669"/>
    <property type="project" value="InterPro"/>
</dbReference>
<protein>
    <recommendedName>
        <fullName evidence="2">hydroxymethylpyrimidine kinase</fullName>
        <ecNumber evidence="2">2.7.1.49</ecNumber>
    </recommendedName>
</protein>
<evidence type="ECO:0000256" key="4">
    <source>
        <dbReference type="ARBA" id="ARBA00022741"/>
    </source>
</evidence>
<dbReference type="PATRIC" id="fig|1359163.3.peg.962"/>
<dbReference type="AlphaFoldDB" id="A0A0F3NPC9"/>
<dbReference type="InterPro" id="IPR004399">
    <property type="entry name" value="HMP/HMP-P_kinase_dom"/>
</dbReference>
<dbReference type="OrthoDB" id="9810880at2"/>
<gene>
    <name evidence="8" type="primary">thiD</name>
    <name evidence="8" type="ORF">NLO413_0992</name>
</gene>
<evidence type="ECO:0000256" key="6">
    <source>
        <dbReference type="ARBA" id="ARBA00022840"/>
    </source>
</evidence>
<name>A0A0F3NPC9_9RICK</name>
<keyword evidence="3 8" id="KW-0808">Transferase</keyword>
<dbReference type="GO" id="GO:0008902">
    <property type="term" value="F:hydroxymethylpyrimidine kinase activity"/>
    <property type="evidence" value="ECO:0007669"/>
    <property type="project" value="UniProtKB-EC"/>
</dbReference>
<keyword evidence="4" id="KW-0547">Nucleotide-binding</keyword>
<proteinExistence type="predicted"/>
<dbReference type="EMBL" id="LANX01000001">
    <property type="protein sequence ID" value="KJV69596.1"/>
    <property type="molecule type" value="Genomic_DNA"/>
</dbReference>
<dbReference type="NCBIfam" id="TIGR00097">
    <property type="entry name" value="HMP-P_kinase"/>
    <property type="match status" value="1"/>
</dbReference>
<dbReference type="Proteomes" id="UP000033562">
    <property type="component" value="Unassembled WGS sequence"/>
</dbReference>
<dbReference type="InterPro" id="IPR013749">
    <property type="entry name" value="PM/HMP-P_kinase-1"/>
</dbReference>
<dbReference type="CDD" id="cd01169">
    <property type="entry name" value="HMPP_kinase"/>
    <property type="match status" value="1"/>
</dbReference>
<dbReference type="RefSeq" id="WP_045809267.1">
    <property type="nucleotide sequence ID" value="NZ_LANX01000001.1"/>
</dbReference>
<dbReference type="GO" id="GO:0005829">
    <property type="term" value="C:cytosol"/>
    <property type="evidence" value="ECO:0007669"/>
    <property type="project" value="TreeGrafter"/>
</dbReference>
<comment type="pathway">
    <text evidence="1">Cofactor biosynthesis; thiamine diphosphate biosynthesis.</text>
</comment>
<evidence type="ECO:0000256" key="2">
    <source>
        <dbReference type="ARBA" id="ARBA00012135"/>
    </source>
</evidence>
<dbReference type="Gene3D" id="3.40.1190.20">
    <property type="match status" value="1"/>
</dbReference>
<evidence type="ECO:0000313" key="9">
    <source>
        <dbReference type="Proteomes" id="UP000033562"/>
    </source>
</evidence>
<dbReference type="UniPathway" id="UPA00060">
    <property type="reaction ID" value="UER00138"/>
</dbReference>
<evidence type="ECO:0000256" key="3">
    <source>
        <dbReference type="ARBA" id="ARBA00022679"/>
    </source>
</evidence>
<dbReference type="PANTHER" id="PTHR20858">
    <property type="entry name" value="PHOSPHOMETHYLPYRIMIDINE KINASE"/>
    <property type="match status" value="1"/>
</dbReference>